<dbReference type="EC" id="3.5.1.19" evidence="6"/>
<comment type="caution">
    <text evidence="9">The sequence shown here is derived from an EMBL/GenBank/DDBJ whole genome shotgun (WGS) entry which is preliminary data.</text>
</comment>
<dbReference type="EMBL" id="VSSQ01033695">
    <property type="protein sequence ID" value="MPM85367.1"/>
    <property type="molecule type" value="Genomic_DNA"/>
</dbReference>
<evidence type="ECO:0000256" key="5">
    <source>
        <dbReference type="ARBA" id="ARBA00037900"/>
    </source>
</evidence>
<comment type="similarity">
    <text evidence="1">Belongs to the isochorismatase family.</text>
</comment>
<evidence type="ECO:0000256" key="6">
    <source>
        <dbReference type="ARBA" id="ARBA00039017"/>
    </source>
</evidence>
<feature type="domain" description="Isochorismatase-like" evidence="8">
    <location>
        <begin position="4"/>
        <end position="176"/>
    </location>
</feature>
<comment type="pathway">
    <text evidence="5">Cofactor biosynthesis; nicotinate biosynthesis; nicotinate from nicotinamide: step 1/1.</text>
</comment>
<dbReference type="GO" id="GO:0019363">
    <property type="term" value="P:pyridine nucleotide biosynthetic process"/>
    <property type="evidence" value="ECO:0007669"/>
    <property type="project" value="UniProtKB-KW"/>
</dbReference>
<dbReference type="InterPro" id="IPR000868">
    <property type="entry name" value="Isochorismatase-like_dom"/>
</dbReference>
<evidence type="ECO:0000256" key="7">
    <source>
        <dbReference type="ARBA" id="ARBA00043224"/>
    </source>
</evidence>
<reference evidence="9" key="1">
    <citation type="submission" date="2019-08" db="EMBL/GenBank/DDBJ databases">
        <authorList>
            <person name="Kucharzyk K."/>
            <person name="Murdoch R.W."/>
            <person name="Higgins S."/>
            <person name="Loffler F."/>
        </authorList>
    </citation>
    <scope>NUCLEOTIDE SEQUENCE</scope>
</reference>
<evidence type="ECO:0000313" key="9">
    <source>
        <dbReference type="EMBL" id="MPM85367.1"/>
    </source>
</evidence>
<dbReference type="InterPro" id="IPR052347">
    <property type="entry name" value="Isochorismatase_Nicotinamidase"/>
</dbReference>
<keyword evidence="2" id="KW-0662">Pyridine nucleotide biosynthesis</keyword>
<proteinExistence type="inferred from homology"/>
<name>A0A645D845_9ZZZZ</name>
<keyword evidence="3" id="KW-0479">Metal-binding</keyword>
<evidence type="ECO:0000256" key="2">
    <source>
        <dbReference type="ARBA" id="ARBA00022642"/>
    </source>
</evidence>
<evidence type="ECO:0000256" key="4">
    <source>
        <dbReference type="ARBA" id="ARBA00022801"/>
    </source>
</evidence>
<evidence type="ECO:0000256" key="3">
    <source>
        <dbReference type="ARBA" id="ARBA00022723"/>
    </source>
</evidence>
<dbReference type="GO" id="GO:0008936">
    <property type="term" value="F:nicotinamidase activity"/>
    <property type="evidence" value="ECO:0007669"/>
    <property type="project" value="UniProtKB-EC"/>
</dbReference>
<evidence type="ECO:0000259" key="8">
    <source>
        <dbReference type="Pfam" id="PF00857"/>
    </source>
</evidence>
<organism evidence="9">
    <name type="scientific">bioreactor metagenome</name>
    <dbReference type="NCBI Taxonomy" id="1076179"/>
    <lineage>
        <taxon>unclassified sequences</taxon>
        <taxon>metagenomes</taxon>
        <taxon>ecological metagenomes</taxon>
    </lineage>
</organism>
<dbReference type="Pfam" id="PF00857">
    <property type="entry name" value="Isochorismatase"/>
    <property type="match status" value="1"/>
</dbReference>
<dbReference type="Gene3D" id="3.40.50.850">
    <property type="entry name" value="Isochorismatase-like"/>
    <property type="match status" value="1"/>
</dbReference>
<dbReference type="PANTHER" id="PTHR11080:SF2">
    <property type="entry name" value="LD05707P"/>
    <property type="match status" value="1"/>
</dbReference>
<keyword evidence="4 9" id="KW-0378">Hydrolase</keyword>
<dbReference type="InterPro" id="IPR036380">
    <property type="entry name" value="Isochorismatase-like_sf"/>
</dbReference>
<gene>
    <name evidence="9" type="primary">pncA_7</name>
    <name evidence="9" type="ORF">SDC9_132447</name>
</gene>
<dbReference type="AlphaFoldDB" id="A0A645D845"/>
<dbReference type="GO" id="GO:0046872">
    <property type="term" value="F:metal ion binding"/>
    <property type="evidence" value="ECO:0007669"/>
    <property type="project" value="UniProtKB-KW"/>
</dbReference>
<dbReference type="PANTHER" id="PTHR11080">
    <property type="entry name" value="PYRAZINAMIDASE/NICOTINAMIDASE"/>
    <property type="match status" value="1"/>
</dbReference>
<dbReference type="SUPFAM" id="SSF52499">
    <property type="entry name" value="Isochorismatase-like hydrolases"/>
    <property type="match status" value="1"/>
</dbReference>
<accession>A0A645D845</accession>
<sequence length="182" mass="19986">MKKALLIVDVQNDFCPGGALGVKEGDKVVSVINSIIDKFDFVISSQDWHPEESIHFEKWPPHCIANTYGADFHPALNTEKIGLKLQKGTANKDDGYSAFEATNVSFSDFLRKNNITNLYVCGLATDYCVKASALDAVNHGLHTFVITDAIKPVNIHPGDDKKALDEMYRNGCVLVESNALEA</sequence>
<protein>
    <recommendedName>
        <fullName evidence="6">nicotinamidase</fullName>
        <ecNumber evidence="6">3.5.1.19</ecNumber>
    </recommendedName>
    <alternativeName>
        <fullName evidence="7">Nicotinamide deamidase</fullName>
    </alternativeName>
</protein>
<evidence type="ECO:0000256" key="1">
    <source>
        <dbReference type="ARBA" id="ARBA00006336"/>
    </source>
</evidence>